<dbReference type="EMBL" id="FQUS01000021">
    <property type="protein sequence ID" value="SHG20781.1"/>
    <property type="molecule type" value="Genomic_DNA"/>
</dbReference>
<proteinExistence type="predicted"/>
<organism evidence="1 2">
    <name type="scientific">Fodinibius roseus</name>
    <dbReference type="NCBI Taxonomy" id="1194090"/>
    <lineage>
        <taxon>Bacteria</taxon>
        <taxon>Pseudomonadati</taxon>
        <taxon>Balneolota</taxon>
        <taxon>Balneolia</taxon>
        <taxon>Balneolales</taxon>
        <taxon>Balneolaceae</taxon>
        <taxon>Fodinibius</taxon>
    </lineage>
</organism>
<evidence type="ECO:0000313" key="1">
    <source>
        <dbReference type="EMBL" id="SHG20781.1"/>
    </source>
</evidence>
<gene>
    <name evidence="1" type="ORF">SAMN05443144_12162</name>
</gene>
<dbReference type="Proteomes" id="UP000184041">
    <property type="component" value="Unassembled WGS sequence"/>
</dbReference>
<reference evidence="1 2" key="1">
    <citation type="submission" date="2016-11" db="EMBL/GenBank/DDBJ databases">
        <authorList>
            <person name="Jaros S."/>
            <person name="Januszkiewicz K."/>
            <person name="Wedrychowicz H."/>
        </authorList>
    </citation>
    <scope>NUCLEOTIDE SEQUENCE [LARGE SCALE GENOMIC DNA]</scope>
    <source>
        <strain evidence="1 2">DSM 21986</strain>
    </source>
</reference>
<dbReference type="AlphaFoldDB" id="A0A1M5HXP8"/>
<name>A0A1M5HXP8_9BACT</name>
<protein>
    <submittedName>
        <fullName evidence="1">Uncharacterized protein</fullName>
    </submittedName>
</protein>
<sequence>MIDFSELEKKIDLSNFERNLGNKRTKAGKYFWLFVLINYKEAKKGNISFDIRMVCGEYSNIFFRPYEAIHNMLKLYEGLPTATMREKLIIEESKEYFALKFKKNALQLESELREWLSNHDFSFEHISPEVVEFIDLDFLDNRQTYLPLISRSYKRLLDAANHLYLGNRLPVDPQWELKPSSVKSTFNDVMDTMMRYKYLIHVVDHIRDYLNTSYDTFHSKTRVEGPTQAVRELFTFTPEASEYTNKQLKYHLKLNFADLDGEDFNNDSVRKAIKKHRDEQSK</sequence>
<dbReference type="RefSeq" id="WP_073067163.1">
    <property type="nucleotide sequence ID" value="NZ_FQUS01000021.1"/>
</dbReference>
<dbReference type="STRING" id="1194090.SAMN05443144_12162"/>
<evidence type="ECO:0000313" key="2">
    <source>
        <dbReference type="Proteomes" id="UP000184041"/>
    </source>
</evidence>
<keyword evidence="2" id="KW-1185">Reference proteome</keyword>
<accession>A0A1M5HXP8</accession>